<keyword evidence="2" id="KW-1185">Reference proteome</keyword>
<sequence length="473" mass="49525">MTKDVIALTSKMPDTWALLAGLYAGGPETAVTAESRGAVLRLCAPDGRPLVSVEAPLLVQVPGEAERLLGRDVPVPFWWTEVRASGAVPEAERLAASVCGRLALLLGGSTWPEPAASTEVVDVRTAVAPDDGQPVVDVLTGTTSVVLADRPVLALTAWLSEVLRGTAESGRALQIVTPPSVRVSAPARATLLQVPGRWVVQDPAQGYYDGLSGTVLRWQDGTFTPALGADGTASVAEAFGHTRPTGERQLVVAFRTTLPAHEDIVLGEALEAAWRALTGSAPAGWGTAEPVNLPWSPRRLTDLARDRAPEPTHLLVTGHPGRPALAWIRVTRTTAGVEQDMTLTLGYGEDEEPPLEAITPLAETLVVEHGLTTMLASVRRASRDLTTPPVLQAPPVPVAFTLGARDVRGIGLTHARRPPVEVRPVALGPAAEPALHYPLGDGSDAAALIGLRRLAAHLRAGAPGTGPGTEAED</sequence>
<evidence type="ECO:0000313" key="1">
    <source>
        <dbReference type="EMBL" id="AQS69497.1"/>
    </source>
</evidence>
<dbReference type="AlphaFoldDB" id="A0A1S6JCK9"/>
<proteinExistence type="predicted"/>
<evidence type="ECO:0000313" key="2">
    <source>
        <dbReference type="Proteomes" id="UP000189443"/>
    </source>
</evidence>
<dbReference type="InterPro" id="IPR046175">
    <property type="entry name" value="DUF6177"/>
</dbReference>
<organism evidence="1 2">
    <name type="scientific">Streptomyces pactum</name>
    <dbReference type="NCBI Taxonomy" id="68249"/>
    <lineage>
        <taxon>Bacteria</taxon>
        <taxon>Bacillati</taxon>
        <taxon>Actinomycetota</taxon>
        <taxon>Actinomycetes</taxon>
        <taxon>Kitasatosporales</taxon>
        <taxon>Streptomycetaceae</taxon>
        <taxon>Streptomyces</taxon>
    </lineage>
</organism>
<gene>
    <name evidence="1" type="ORF">B1H29_23715</name>
</gene>
<reference evidence="1 2" key="1">
    <citation type="submission" date="2017-02" db="EMBL/GenBank/DDBJ databases">
        <title>Streptomyces pactum ACT12 Genome sequencing and assembly.</title>
        <authorList>
            <person name="Xue Q."/>
            <person name="Yan X."/>
            <person name="Jia L."/>
            <person name="Yan H."/>
        </authorList>
    </citation>
    <scope>NUCLEOTIDE SEQUENCE [LARGE SCALE GENOMIC DNA]</scope>
    <source>
        <strain evidence="1 2">ACT12</strain>
    </source>
</reference>
<dbReference type="EMBL" id="CP019724">
    <property type="protein sequence ID" value="AQS69497.1"/>
    <property type="molecule type" value="Genomic_DNA"/>
</dbReference>
<name>A0A1S6JCK9_9ACTN</name>
<dbReference type="OrthoDB" id="5103427at2"/>
<accession>A0A1S6JCK9</accession>
<dbReference type="Proteomes" id="UP000189443">
    <property type="component" value="Chromosome"/>
</dbReference>
<protein>
    <submittedName>
        <fullName evidence="1">Uncharacterized protein</fullName>
    </submittedName>
</protein>
<dbReference type="RefSeq" id="WP_055417024.1">
    <property type="nucleotide sequence ID" value="NZ_CP019724.1"/>
</dbReference>
<dbReference type="KEGG" id="spac:B1H29_23715"/>
<dbReference type="Pfam" id="PF19674">
    <property type="entry name" value="DUF6177"/>
    <property type="match status" value="1"/>
</dbReference>